<evidence type="ECO:0000313" key="4">
    <source>
        <dbReference type="Proteomes" id="UP000235392"/>
    </source>
</evidence>
<reference evidence="3 4" key="1">
    <citation type="submission" date="2017-11" db="EMBL/GenBank/DDBJ databases">
        <title>De novo assembly and phasing of dikaryotic genomes from two isolates of Puccinia coronata f. sp. avenae, the causal agent of oat crown rust.</title>
        <authorList>
            <person name="Miller M.E."/>
            <person name="Zhang Y."/>
            <person name="Omidvar V."/>
            <person name="Sperschneider J."/>
            <person name="Schwessinger B."/>
            <person name="Raley C."/>
            <person name="Palmer J.M."/>
            <person name="Garnica D."/>
            <person name="Upadhyaya N."/>
            <person name="Rathjen J."/>
            <person name="Taylor J.M."/>
            <person name="Park R.F."/>
            <person name="Dodds P.N."/>
            <person name="Hirsch C.D."/>
            <person name="Kianian S.F."/>
            <person name="Figueroa M."/>
        </authorList>
    </citation>
    <scope>NUCLEOTIDE SEQUENCE [LARGE SCALE GENOMIC DNA]</scope>
    <source>
        <strain evidence="3">12SD80</strain>
    </source>
</reference>
<dbReference type="AlphaFoldDB" id="A0A2N5TT22"/>
<keyword evidence="2" id="KW-0812">Transmembrane</keyword>
<evidence type="ECO:0000313" key="3">
    <source>
        <dbReference type="EMBL" id="PLW28646.1"/>
    </source>
</evidence>
<dbReference type="Proteomes" id="UP000235392">
    <property type="component" value="Unassembled WGS sequence"/>
</dbReference>
<keyword evidence="2" id="KW-0472">Membrane</keyword>
<evidence type="ECO:0000256" key="1">
    <source>
        <dbReference type="SAM" id="MobiDB-lite"/>
    </source>
</evidence>
<feature type="transmembrane region" description="Helical" evidence="2">
    <location>
        <begin position="427"/>
        <end position="447"/>
    </location>
</feature>
<proteinExistence type="predicted"/>
<feature type="compositionally biased region" description="Polar residues" evidence="1">
    <location>
        <begin position="211"/>
        <end position="223"/>
    </location>
</feature>
<feature type="region of interest" description="Disordered" evidence="1">
    <location>
        <begin position="247"/>
        <end position="285"/>
    </location>
</feature>
<feature type="region of interest" description="Disordered" evidence="1">
    <location>
        <begin position="147"/>
        <end position="167"/>
    </location>
</feature>
<organism evidence="3 4">
    <name type="scientific">Puccinia coronata f. sp. avenae</name>
    <dbReference type="NCBI Taxonomy" id="200324"/>
    <lineage>
        <taxon>Eukaryota</taxon>
        <taxon>Fungi</taxon>
        <taxon>Dikarya</taxon>
        <taxon>Basidiomycota</taxon>
        <taxon>Pucciniomycotina</taxon>
        <taxon>Pucciniomycetes</taxon>
        <taxon>Pucciniales</taxon>
        <taxon>Pucciniaceae</taxon>
        <taxon>Puccinia</taxon>
    </lineage>
</organism>
<keyword evidence="2" id="KW-1133">Transmembrane helix</keyword>
<feature type="transmembrane region" description="Helical" evidence="2">
    <location>
        <begin position="384"/>
        <end position="407"/>
    </location>
</feature>
<sequence>MSCVERKICLGNGPKGGIGWNACDPAKPQAMEHWLHWSSFRDHARKLARDKMQKIADLASATPLAEDLQHLCQQQFHNHLKQLNLSPSEHPDPSSFFALETLRINHLPEPLKTSMAGHLTIWYGFWTELYRLSQAPHPLDRALSALSGPSSHPRAGVALDDQDAFPDPSQDVDDAMIDAAEYVKETCARSQATSHEFRMQNTLGRVDGRPCSSSQTGKHSQHDNNYFSVPVLQWGTGGAGIPVRECPQQSERDGGSILQRLGSWPPGHRGTGMADTPATASSSSRRRRRTLLGLLPSSARLMACHSLLAILFSLLVPAQLLSISASFYAVPFLLRLSPGNALDRFILSIAFLLAGLLVPPYLGTRSDLQLTHCRPSSIPLATSVAILALLALSLCQPIALLLLYILLLDLGDWDPQRKLDITSTSMLIGTLALYALALALNAIIQSAHSILLDQFPSQQQPRINMHITRLLRLADLLVFLVVVSSSHGDLDGAPNEPDPHLLRKLVALAAPVLVMNSLITTHLYPLEPPPFHTHASSMTDTSSSRLQAQVQIFRHTLVLLPVPLKRVCGLEMLSATCWLTILYHAKPLLSFSATISPPTCSPQLERSSWWHSVKRVEDDDYLLNCSEFNIGTTPCLLLGISSLVASILHGLDPWPASTSIFPTPILLHLI</sequence>
<protein>
    <submittedName>
        <fullName evidence="3">Uncharacterized protein</fullName>
    </submittedName>
</protein>
<name>A0A2N5TT22_9BASI</name>
<gene>
    <name evidence="3" type="ORF">PCASD_18576</name>
</gene>
<accession>A0A2N5TT22</accession>
<dbReference type="EMBL" id="PGCI01000358">
    <property type="protein sequence ID" value="PLW28646.1"/>
    <property type="molecule type" value="Genomic_DNA"/>
</dbReference>
<evidence type="ECO:0000256" key="2">
    <source>
        <dbReference type="SAM" id="Phobius"/>
    </source>
</evidence>
<feature type="transmembrane region" description="Helical" evidence="2">
    <location>
        <begin position="307"/>
        <end position="333"/>
    </location>
</feature>
<feature type="transmembrane region" description="Helical" evidence="2">
    <location>
        <begin position="345"/>
        <end position="363"/>
    </location>
</feature>
<feature type="region of interest" description="Disordered" evidence="1">
    <location>
        <begin position="204"/>
        <end position="223"/>
    </location>
</feature>
<comment type="caution">
    <text evidence="3">The sequence shown here is derived from an EMBL/GenBank/DDBJ whole genome shotgun (WGS) entry which is preliminary data.</text>
</comment>